<evidence type="ECO:0000313" key="9">
    <source>
        <dbReference type="Proteomes" id="UP000199735"/>
    </source>
</evidence>
<dbReference type="InterPro" id="IPR050764">
    <property type="entry name" value="CbbQ/NirQ/NorQ/GpvN"/>
</dbReference>
<dbReference type="HOGENOM" id="CLU_034716_2_2_9"/>
<dbReference type="PIRSF" id="PIRSF002849">
    <property type="entry name" value="AAA_ATPase_chaperone_MoxR_prd"/>
    <property type="match status" value="1"/>
</dbReference>
<accession>A0A075LIA6</accession>
<gene>
    <name evidence="6" type="ORF">GZ22_04460</name>
    <name evidence="7" type="ORF">SAMN04489762_1452</name>
</gene>
<name>A0A075LIA6_9BACI</name>
<dbReference type="AlphaFoldDB" id="A0A075LIA6"/>
<dbReference type="KEGG" id="tap:GZ22_04460"/>
<dbReference type="FunFam" id="3.40.50.300:FF:000640">
    <property type="entry name" value="MoxR family ATPase"/>
    <property type="match status" value="1"/>
</dbReference>
<dbReference type="PANTHER" id="PTHR42759:SF5">
    <property type="entry name" value="METHANOL DEHYDROGENASE REGULATOR"/>
    <property type="match status" value="1"/>
</dbReference>
<evidence type="ECO:0000256" key="2">
    <source>
        <dbReference type="ARBA" id="ARBA00022840"/>
    </source>
</evidence>
<keyword evidence="1" id="KW-0547">Nucleotide-binding</keyword>
<dbReference type="SUPFAM" id="SSF52540">
    <property type="entry name" value="P-loop containing nucleoside triphosphate hydrolases"/>
    <property type="match status" value="1"/>
</dbReference>
<dbReference type="GO" id="GO:0005524">
    <property type="term" value="F:ATP binding"/>
    <property type="evidence" value="ECO:0007669"/>
    <property type="project" value="UniProtKB-KW"/>
</dbReference>
<evidence type="ECO:0000259" key="5">
    <source>
        <dbReference type="Pfam" id="PF17863"/>
    </source>
</evidence>
<proteinExistence type="inferred from homology"/>
<feature type="domain" description="ChlI/MoxR AAA lid" evidence="5">
    <location>
        <begin position="230"/>
        <end position="301"/>
    </location>
</feature>
<dbReference type="Proteomes" id="UP000199735">
    <property type="component" value="Unassembled WGS sequence"/>
</dbReference>
<evidence type="ECO:0000313" key="7">
    <source>
        <dbReference type="EMBL" id="SEM93773.1"/>
    </source>
</evidence>
<evidence type="ECO:0000256" key="3">
    <source>
        <dbReference type="ARBA" id="ARBA00061607"/>
    </source>
</evidence>
<feature type="domain" description="ATPase AAA-3" evidence="4">
    <location>
        <begin position="38"/>
        <end position="169"/>
    </location>
</feature>
<dbReference type="OrthoDB" id="9808397at2"/>
<dbReference type="EMBL" id="CP008876">
    <property type="protein sequence ID" value="AIF65956.1"/>
    <property type="molecule type" value="Genomic_DNA"/>
</dbReference>
<dbReference type="GO" id="GO:0016887">
    <property type="term" value="F:ATP hydrolysis activity"/>
    <property type="evidence" value="ECO:0007669"/>
    <property type="project" value="InterPro"/>
</dbReference>
<evidence type="ECO:0000259" key="4">
    <source>
        <dbReference type="Pfam" id="PF07726"/>
    </source>
</evidence>
<dbReference type="InterPro" id="IPR011703">
    <property type="entry name" value="ATPase_AAA-3"/>
</dbReference>
<dbReference type="RefSeq" id="WP_051748019.1">
    <property type="nucleotide sequence ID" value="NZ_CP008876.1"/>
</dbReference>
<accession>A0AAX2EE98</accession>
<dbReference type="Pfam" id="PF07726">
    <property type="entry name" value="AAA_3"/>
    <property type="match status" value="1"/>
</dbReference>
<dbReference type="Gene3D" id="3.40.50.300">
    <property type="entry name" value="P-loop containing nucleotide triphosphate hydrolases"/>
    <property type="match status" value="1"/>
</dbReference>
<keyword evidence="2" id="KW-0067">ATP-binding</keyword>
<dbReference type="EMBL" id="FOCD01000001">
    <property type="protein sequence ID" value="SEM93773.1"/>
    <property type="molecule type" value="Genomic_DNA"/>
</dbReference>
<evidence type="ECO:0000313" key="8">
    <source>
        <dbReference type="Proteomes" id="UP000027980"/>
    </source>
</evidence>
<dbReference type="PANTHER" id="PTHR42759">
    <property type="entry name" value="MOXR FAMILY PROTEIN"/>
    <property type="match status" value="1"/>
</dbReference>
<dbReference type="InterPro" id="IPR041628">
    <property type="entry name" value="ChlI/MoxR_AAA_lid"/>
</dbReference>
<reference evidence="7 9" key="2">
    <citation type="submission" date="2016-10" db="EMBL/GenBank/DDBJ databases">
        <authorList>
            <person name="Varghese N."/>
            <person name="Submissions S."/>
        </authorList>
    </citation>
    <scope>NUCLEOTIDE SEQUENCE [LARGE SCALE GENOMIC DNA]</scope>
    <source>
        <strain evidence="7 9">DSM 21619</strain>
    </source>
</reference>
<dbReference type="InterPro" id="IPR027417">
    <property type="entry name" value="P-loop_NTPase"/>
</dbReference>
<sequence length="315" mass="35179">MEDKKQSLRRSIQYVKQEIIGQDQAVDLLFVALLANGHVLLESVPGTGKTKLAKTVAAVYSGQFRRVQFTPDVLPSDVTGIQFFNPKKQEFEIRHGPAFTNMLLADEINRAAPKTQSSLLEVMEEQQLTIDGETLPVPVPFMVIATQNPVEQGQGTYPLPEAQLDRFLLRIQLDYPELEDERNILNTYKQAGNSSEAILDQETVLELQQEVSNIHIADDVKDYLLSIVHASRNHPEVRLGASTRAALAWLKAAQAYALLHDREYVSPQDIKLLAQFILGHRIMLTMEGAIRKTKQEIVDEILASAAVPVETGSPF</sequence>
<evidence type="ECO:0000256" key="1">
    <source>
        <dbReference type="ARBA" id="ARBA00022741"/>
    </source>
</evidence>
<protein>
    <submittedName>
        <fullName evidence="6">Magnesium chelatase</fullName>
    </submittedName>
    <submittedName>
        <fullName evidence="7">MoxR-like ATPase</fullName>
    </submittedName>
</protein>
<dbReference type="GeneID" id="34221747"/>
<evidence type="ECO:0000313" key="6">
    <source>
        <dbReference type="EMBL" id="AIF65956.1"/>
    </source>
</evidence>
<dbReference type="Pfam" id="PF17863">
    <property type="entry name" value="AAA_lid_2"/>
    <property type="match status" value="1"/>
</dbReference>
<dbReference type="Gene3D" id="1.10.8.80">
    <property type="entry name" value="Magnesium chelatase subunit I, C-Terminal domain"/>
    <property type="match status" value="1"/>
</dbReference>
<comment type="similarity">
    <text evidence="3">Belongs to the MoxR family.</text>
</comment>
<reference evidence="6 8" key="1">
    <citation type="submission" date="2014-07" db="EMBL/GenBank/DDBJ databases">
        <title>Complete genome sequence of a moderately halophilic bacterium Terribacillus aidingensis MP602, isolated from Cryptomeria fortunei in Tianmu mountain in China.</title>
        <authorList>
            <person name="Wang Y."/>
            <person name="Lu P."/>
            <person name="Zhang L."/>
        </authorList>
    </citation>
    <scope>NUCLEOTIDE SEQUENCE [LARGE SCALE GENOMIC DNA]</scope>
    <source>
        <strain evidence="6 8">MP602</strain>
    </source>
</reference>
<organism evidence="6 8">
    <name type="scientific">Terribacillus saccharophilus</name>
    <dbReference type="NCBI Taxonomy" id="361277"/>
    <lineage>
        <taxon>Bacteria</taxon>
        <taxon>Bacillati</taxon>
        <taxon>Bacillota</taxon>
        <taxon>Bacilli</taxon>
        <taxon>Bacillales</taxon>
        <taxon>Bacillaceae</taxon>
        <taxon>Terribacillus</taxon>
    </lineage>
</organism>
<dbReference type="Proteomes" id="UP000027980">
    <property type="component" value="Chromosome"/>
</dbReference>